<organism evidence="1">
    <name type="scientific">Petromyces alliaceus</name>
    <name type="common">Aspergillus alliaceus</name>
    <dbReference type="NCBI Taxonomy" id="209559"/>
    <lineage>
        <taxon>Eukaryota</taxon>
        <taxon>Fungi</taxon>
        <taxon>Dikarya</taxon>
        <taxon>Ascomycota</taxon>
        <taxon>Pezizomycotina</taxon>
        <taxon>Eurotiomycetes</taxon>
        <taxon>Eurotiomycetidae</taxon>
        <taxon>Eurotiales</taxon>
        <taxon>Aspergillaceae</taxon>
        <taxon>Aspergillus</taxon>
        <taxon>Aspergillus subgen. Circumdati</taxon>
    </lineage>
</organism>
<name>A0A5N7C2D0_PETAA</name>
<dbReference type="EMBL" id="ML735284">
    <property type="protein sequence ID" value="KAE8388003.1"/>
    <property type="molecule type" value="Genomic_DNA"/>
</dbReference>
<protein>
    <submittedName>
        <fullName evidence="1">Uncharacterized protein</fullName>
    </submittedName>
</protein>
<dbReference type="Proteomes" id="UP000326877">
    <property type="component" value="Unassembled WGS sequence"/>
</dbReference>
<evidence type="ECO:0000313" key="1">
    <source>
        <dbReference type="EMBL" id="KAE8388003.1"/>
    </source>
</evidence>
<proteinExistence type="predicted"/>
<accession>A0A5N7C2D0</accession>
<sequence>MAHQMLEHVRDTCQWWLFTPARVPEPRFIILIDDCLVGLKMAPRWVCMPLLENAIMLIIVF</sequence>
<gene>
    <name evidence="1" type="ORF">BDV23DRAFT_159849</name>
</gene>
<reference evidence="1" key="1">
    <citation type="submission" date="2019-04" db="EMBL/GenBank/DDBJ databases">
        <title>Friends and foes A comparative genomics studyof 23 Aspergillus species from section Flavi.</title>
        <authorList>
            <consortium name="DOE Joint Genome Institute"/>
            <person name="Kjaerbolling I."/>
            <person name="Vesth T."/>
            <person name="Frisvad J.C."/>
            <person name="Nybo J.L."/>
            <person name="Theobald S."/>
            <person name="Kildgaard S."/>
            <person name="Isbrandt T."/>
            <person name="Kuo A."/>
            <person name="Sato A."/>
            <person name="Lyhne E.K."/>
            <person name="Kogle M.E."/>
            <person name="Wiebenga A."/>
            <person name="Kun R.S."/>
            <person name="Lubbers R.J."/>
            <person name="Makela M.R."/>
            <person name="Barry K."/>
            <person name="Chovatia M."/>
            <person name="Clum A."/>
            <person name="Daum C."/>
            <person name="Haridas S."/>
            <person name="He G."/>
            <person name="LaButti K."/>
            <person name="Lipzen A."/>
            <person name="Mondo S."/>
            <person name="Riley R."/>
            <person name="Salamov A."/>
            <person name="Simmons B.A."/>
            <person name="Magnuson J.K."/>
            <person name="Henrissat B."/>
            <person name="Mortensen U.H."/>
            <person name="Larsen T.O."/>
            <person name="Devries R.P."/>
            <person name="Grigoriev I.V."/>
            <person name="Machida M."/>
            <person name="Baker S.E."/>
            <person name="Andersen M.R."/>
        </authorList>
    </citation>
    <scope>NUCLEOTIDE SEQUENCE [LARGE SCALE GENOMIC DNA]</scope>
    <source>
        <strain evidence="1">IBT 14317</strain>
    </source>
</reference>
<dbReference type="AlphaFoldDB" id="A0A5N7C2D0"/>